<reference evidence="2" key="2">
    <citation type="submission" date="2025-08" db="UniProtKB">
        <authorList>
            <consortium name="Ensembl"/>
        </authorList>
    </citation>
    <scope>IDENTIFICATION</scope>
</reference>
<dbReference type="InterPro" id="IPR052831">
    <property type="entry name" value="Apoptosis_promoter"/>
</dbReference>
<feature type="compositionally biased region" description="Pro residues" evidence="1">
    <location>
        <begin position="94"/>
        <end position="108"/>
    </location>
</feature>
<dbReference type="PANTHER" id="PTHR48190:SF2">
    <property type="entry name" value="PROGRAMMED CELL DEATH PROTEIN 7"/>
    <property type="match status" value="1"/>
</dbReference>
<proteinExistence type="predicted"/>
<evidence type="ECO:0000313" key="3">
    <source>
        <dbReference type="Proteomes" id="UP000694580"/>
    </source>
</evidence>
<dbReference type="Ensembl" id="ENSDCDT00010029901.1">
    <property type="protein sequence ID" value="ENSDCDP00010024187.1"/>
    <property type="gene ID" value="ENSDCDG00010015335.1"/>
</dbReference>
<feature type="compositionally biased region" description="Low complexity" evidence="1">
    <location>
        <begin position="170"/>
        <end position="180"/>
    </location>
</feature>
<evidence type="ECO:0008006" key="4">
    <source>
        <dbReference type="Google" id="ProtNLM"/>
    </source>
</evidence>
<evidence type="ECO:0000256" key="1">
    <source>
        <dbReference type="SAM" id="MobiDB-lite"/>
    </source>
</evidence>
<accession>A0AAY4BUG2</accession>
<reference evidence="2" key="3">
    <citation type="submission" date="2025-09" db="UniProtKB">
        <authorList>
            <consortium name="Ensembl"/>
        </authorList>
    </citation>
    <scope>IDENTIFICATION</scope>
</reference>
<sequence length="532" mass="60557">MTINNLNKCQEAFSRIWQHSWSHDNILSKWRRGVRGNGWPENRPTMNPDGRGQYVPPGPSNPPGFWSGRSSYQPEPGHWPPFPPSADQGFAFPQGPPRFDPSRPPPGFGVPGPLQVSAFVEAQRKKSAENAWAPHGGPPPRPFDDSPYLSHPGPGFGFPSGGSDGRFKTGPDWPFGDPAGDPGPPPDPDSIQREQDQRWLQRFLSDRRKEPSPPEQGAARPSLGRVREDLYGAARLLAQLTLLCQRLGQDVDDDGAWARSFPEAQGLRGELQEKLLALGDPDTLSGVRRKLLLAAKKRTRGRRRRAERAEEVQQERERWAEREAAIDRWRMKRIQEVEEKTREEEMKRAADSVLAEVRKKQADARRMVDILKSLEKLRKLRKEAAARKGVFPEKESDEVFEGHLQRLRSLIHRRMGVYGAEEKALRVMLEGEQEEERKQERERRQRKEREKRREAEAVLFGAELPPGHPLQPFQDFFLQAENSLPTLIQIRREWDQFLVPVDHPDGSPVPEGWVLPGPPADDAWASALERNI</sequence>
<evidence type="ECO:0000313" key="2">
    <source>
        <dbReference type="Ensembl" id="ENSDCDP00010024187.1"/>
    </source>
</evidence>
<keyword evidence="3" id="KW-1185">Reference proteome</keyword>
<dbReference type="InterPro" id="IPR031974">
    <property type="entry name" value="PDCD7"/>
</dbReference>
<reference evidence="2 3" key="1">
    <citation type="submission" date="2020-06" db="EMBL/GenBank/DDBJ databases">
        <authorList>
            <consortium name="Wellcome Sanger Institute Data Sharing"/>
        </authorList>
    </citation>
    <scope>NUCLEOTIDE SEQUENCE [LARGE SCALE GENOMIC DNA]</scope>
</reference>
<dbReference type="GO" id="GO:0005689">
    <property type="term" value="C:U12-type spliceosomal complex"/>
    <property type="evidence" value="ECO:0007669"/>
    <property type="project" value="TreeGrafter"/>
</dbReference>
<dbReference type="Pfam" id="PF16021">
    <property type="entry name" value="PDCD7"/>
    <property type="match status" value="1"/>
</dbReference>
<gene>
    <name evidence="2" type="primary">PDCD7</name>
</gene>
<feature type="region of interest" description="Disordered" evidence="1">
    <location>
        <begin position="38"/>
        <end position="225"/>
    </location>
</feature>
<feature type="compositionally biased region" description="Gly residues" evidence="1">
    <location>
        <begin position="154"/>
        <end position="164"/>
    </location>
</feature>
<organism evidence="2 3">
    <name type="scientific">Denticeps clupeoides</name>
    <name type="common">denticle herring</name>
    <dbReference type="NCBI Taxonomy" id="299321"/>
    <lineage>
        <taxon>Eukaryota</taxon>
        <taxon>Metazoa</taxon>
        <taxon>Chordata</taxon>
        <taxon>Craniata</taxon>
        <taxon>Vertebrata</taxon>
        <taxon>Euteleostomi</taxon>
        <taxon>Actinopterygii</taxon>
        <taxon>Neopterygii</taxon>
        <taxon>Teleostei</taxon>
        <taxon>Clupei</taxon>
        <taxon>Clupeiformes</taxon>
        <taxon>Denticipitoidei</taxon>
        <taxon>Denticipitidae</taxon>
        <taxon>Denticeps</taxon>
    </lineage>
</organism>
<name>A0AAY4BUG2_9TELE</name>
<dbReference type="Proteomes" id="UP000694580">
    <property type="component" value="Chromosome 16"/>
</dbReference>
<dbReference type="GeneTree" id="ENSGT00390000017392"/>
<protein>
    <recommendedName>
        <fullName evidence="4">Programmed cell death 7</fullName>
    </recommendedName>
</protein>
<dbReference type="AlphaFoldDB" id="A0AAY4BUG2"/>
<dbReference type="PANTHER" id="PTHR48190">
    <property type="entry name" value="PROGRAMMED CELL DEATH PROTEIN 7"/>
    <property type="match status" value="1"/>
</dbReference>
<feature type="region of interest" description="Disordered" evidence="1">
    <location>
        <begin position="429"/>
        <end position="452"/>
    </location>
</feature>
<feature type="compositionally biased region" description="Basic and acidic residues" evidence="1">
    <location>
        <begin position="190"/>
        <end position="212"/>
    </location>
</feature>
<feature type="compositionally biased region" description="Basic and acidic residues" evidence="1">
    <location>
        <begin position="435"/>
        <end position="452"/>
    </location>
</feature>